<sequence>MPALQRYTPGSLSVTVRKWSWLEAPWAVMLSRCRYSGWTCARPELSSPWSICASVRLGSRWADQERRYRVSGPACTAIAWQLSVAGEPSRALTRSGVFTDTTRALGVCSRSRCWGGAG</sequence>
<proteinExistence type="predicted"/>
<comment type="caution">
    <text evidence="1">The sequence shown here is derived from an EMBL/GenBank/DDBJ whole genome shotgun (WGS) entry which is preliminary data.</text>
</comment>
<evidence type="ECO:0000313" key="1">
    <source>
        <dbReference type="EMBL" id="GCC47212.1"/>
    </source>
</evidence>
<dbReference type="AlphaFoldDB" id="A0A401TX51"/>
<evidence type="ECO:0000313" key="2">
    <source>
        <dbReference type="Proteomes" id="UP000287033"/>
    </source>
</evidence>
<protein>
    <submittedName>
        <fullName evidence="1">Uncharacterized protein</fullName>
    </submittedName>
</protein>
<accession>A0A401TX51</accession>
<feature type="non-terminal residue" evidence="1">
    <location>
        <position position="118"/>
    </location>
</feature>
<keyword evidence="2" id="KW-1185">Reference proteome</keyword>
<name>A0A401TX51_CHIPU</name>
<dbReference type="Proteomes" id="UP000287033">
    <property type="component" value="Unassembled WGS sequence"/>
</dbReference>
<organism evidence="1 2">
    <name type="scientific">Chiloscyllium punctatum</name>
    <name type="common">Brownbanded bambooshark</name>
    <name type="synonym">Hemiscyllium punctatum</name>
    <dbReference type="NCBI Taxonomy" id="137246"/>
    <lineage>
        <taxon>Eukaryota</taxon>
        <taxon>Metazoa</taxon>
        <taxon>Chordata</taxon>
        <taxon>Craniata</taxon>
        <taxon>Vertebrata</taxon>
        <taxon>Chondrichthyes</taxon>
        <taxon>Elasmobranchii</taxon>
        <taxon>Galeomorphii</taxon>
        <taxon>Galeoidea</taxon>
        <taxon>Orectolobiformes</taxon>
        <taxon>Hemiscylliidae</taxon>
        <taxon>Chiloscyllium</taxon>
    </lineage>
</organism>
<gene>
    <name evidence="1" type="ORF">chiPu_0031195</name>
</gene>
<reference evidence="1 2" key="1">
    <citation type="journal article" date="2018" name="Nat. Ecol. Evol.">
        <title>Shark genomes provide insights into elasmobranch evolution and the origin of vertebrates.</title>
        <authorList>
            <person name="Hara Y"/>
            <person name="Yamaguchi K"/>
            <person name="Onimaru K"/>
            <person name="Kadota M"/>
            <person name="Koyanagi M"/>
            <person name="Keeley SD"/>
            <person name="Tatsumi K"/>
            <person name="Tanaka K"/>
            <person name="Motone F"/>
            <person name="Kageyama Y"/>
            <person name="Nozu R"/>
            <person name="Adachi N"/>
            <person name="Nishimura O"/>
            <person name="Nakagawa R"/>
            <person name="Tanegashima C"/>
            <person name="Kiyatake I"/>
            <person name="Matsumoto R"/>
            <person name="Murakumo K"/>
            <person name="Nishida K"/>
            <person name="Terakita A"/>
            <person name="Kuratani S"/>
            <person name="Sato K"/>
            <person name="Hyodo S Kuraku.S."/>
        </authorList>
    </citation>
    <scope>NUCLEOTIDE SEQUENCE [LARGE SCALE GENOMIC DNA]</scope>
</reference>
<dbReference type="EMBL" id="BEZZ01203402">
    <property type="protein sequence ID" value="GCC47212.1"/>
    <property type="molecule type" value="Genomic_DNA"/>
</dbReference>